<evidence type="ECO:0000313" key="4">
    <source>
        <dbReference type="Proteomes" id="UP000027002"/>
    </source>
</evidence>
<dbReference type="KEGG" id="uvi:66067331"/>
<reference evidence="5" key="2">
    <citation type="journal article" date="2016" name="Genome Announc.">
        <title>Genome sequence of Ustilaginoidea virens IPU010, a rice pathogenic fungus causing false smut.</title>
        <authorList>
            <person name="Kumagai T."/>
            <person name="Ishii T."/>
            <person name="Terai G."/>
            <person name="Umemura M."/>
            <person name="Machida M."/>
            <person name="Asai K."/>
        </authorList>
    </citation>
    <scope>NUCLEOTIDE SEQUENCE [LARGE SCALE GENOMIC DNA]</scope>
    <source>
        <strain evidence="5">IPU010</strain>
    </source>
</reference>
<evidence type="ECO:0000256" key="1">
    <source>
        <dbReference type="SAM" id="SignalP"/>
    </source>
</evidence>
<sequence length="185" mass="19843">MKFTAAIASSILLSGSTLAAPTTTNRSWPFIITSMGSPTPVHYGRLTAANMGFTINGSNQGAQCDKENDSATFQLQGSQLFLYSANNEVQQVFVDRSGMGGGAIGYFDNTKSAPGSHFELDGWSINHKDQLVFGNSKLAACPPYEEGGVWTVRVISTENQAESKSCIHFDARVTPQDNPSSCIYS</sequence>
<evidence type="ECO:0000313" key="5">
    <source>
        <dbReference type="Proteomes" id="UP000054053"/>
    </source>
</evidence>
<reference evidence="2" key="1">
    <citation type="journal article" date="2016" name="Genome Announc.">
        <title>Genome Sequence of Ustilaginoidea virens IPU010, a Rice Pathogenic Fungus Causing False Smut.</title>
        <authorList>
            <person name="Kumagai T."/>
            <person name="Ishii T."/>
            <person name="Terai G."/>
            <person name="Umemura M."/>
            <person name="Machida M."/>
            <person name="Asai K."/>
        </authorList>
    </citation>
    <scope>NUCLEOTIDE SEQUENCE [LARGE SCALE GENOMIC DNA]</scope>
    <source>
        <strain evidence="2">IPU010</strain>
    </source>
</reference>
<dbReference type="Proteomes" id="UP000027002">
    <property type="component" value="Chromosome 5"/>
</dbReference>
<dbReference type="AlphaFoldDB" id="A0A063C6A0"/>
<evidence type="ECO:0000313" key="3">
    <source>
        <dbReference type="EMBL" id="QUC22313.1"/>
    </source>
</evidence>
<dbReference type="RefSeq" id="XP_042999986.1">
    <property type="nucleotide sequence ID" value="XM_043144051.1"/>
</dbReference>
<organism evidence="2 5">
    <name type="scientific">Ustilaginoidea virens</name>
    <name type="common">Rice false smut fungus</name>
    <name type="synonym">Villosiclava virens</name>
    <dbReference type="NCBI Taxonomy" id="1159556"/>
    <lineage>
        <taxon>Eukaryota</taxon>
        <taxon>Fungi</taxon>
        <taxon>Dikarya</taxon>
        <taxon>Ascomycota</taxon>
        <taxon>Pezizomycotina</taxon>
        <taxon>Sordariomycetes</taxon>
        <taxon>Hypocreomycetidae</taxon>
        <taxon>Hypocreales</taxon>
        <taxon>Clavicipitaceae</taxon>
        <taxon>Ustilaginoidea</taxon>
    </lineage>
</organism>
<dbReference type="GeneID" id="66067331"/>
<proteinExistence type="predicted"/>
<accession>A0A063C6A0</accession>
<keyword evidence="1" id="KW-0732">Signal</keyword>
<feature type="signal peptide" evidence="1">
    <location>
        <begin position="1"/>
        <end position="19"/>
    </location>
</feature>
<dbReference type="EMBL" id="BBTG02000020">
    <property type="protein sequence ID" value="GAO14150.1"/>
    <property type="molecule type" value="Genomic_DNA"/>
</dbReference>
<feature type="chain" id="PRO_5010012017" evidence="1">
    <location>
        <begin position="20"/>
        <end position="185"/>
    </location>
</feature>
<protein>
    <submittedName>
        <fullName evidence="2">Uncharacterized protein</fullName>
    </submittedName>
</protein>
<dbReference type="EMBL" id="CP072757">
    <property type="protein sequence ID" value="QUC22313.1"/>
    <property type="molecule type" value="Genomic_DNA"/>
</dbReference>
<evidence type="ECO:0000313" key="2">
    <source>
        <dbReference type="EMBL" id="GAO14150.1"/>
    </source>
</evidence>
<dbReference type="OrthoDB" id="4093325at2759"/>
<gene>
    <name evidence="3" type="ORF">UV8b_06554</name>
    <name evidence="2" type="ORF">UVI_02037650</name>
</gene>
<dbReference type="HOGENOM" id="CLU_097238_0_0_1"/>
<name>A0A063C6A0_USTVR</name>
<reference evidence="3" key="3">
    <citation type="submission" date="2020-03" db="EMBL/GenBank/DDBJ databases">
        <title>A mixture of massive structural variations and highly conserved coding sequences in Ustilaginoidea virens genome.</title>
        <authorList>
            <person name="Zhang K."/>
            <person name="Zhao Z."/>
            <person name="Zhang Z."/>
            <person name="Li Y."/>
            <person name="Hsiang T."/>
            <person name="Sun W."/>
        </authorList>
    </citation>
    <scope>NUCLEOTIDE SEQUENCE</scope>
    <source>
        <strain evidence="3">UV-8b</strain>
    </source>
</reference>
<keyword evidence="4" id="KW-1185">Reference proteome</keyword>
<dbReference type="Proteomes" id="UP000054053">
    <property type="component" value="Unassembled WGS sequence"/>
</dbReference>